<evidence type="ECO:0000256" key="6">
    <source>
        <dbReference type="ARBA" id="ARBA00023136"/>
    </source>
</evidence>
<feature type="transmembrane region" description="Helical" evidence="7">
    <location>
        <begin position="247"/>
        <end position="268"/>
    </location>
</feature>
<keyword evidence="2 7" id="KW-0813">Transport</keyword>
<dbReference type="GO" id="GO:0055085">
    <property type="term" value="P:transmembrane transport"/>
    <property type="evidence" value="ECO:0007669"/>
    <property type="project" value="InterPro"/>
</dbReference>
<evidence type="ECO:0000256" key="2">
    <source>
        <dbReference type="ARBA" id="ARBA00022448"/>
    </source>
</evidence>
<name>A0A564W188_9FIRM</name>
<dbReference type="InterPro" id="IPR035906">
    <property type="entry name" value="MetI-like_sf"/>
</dbReference>
<accession>A0A564W188</accession>
<feature type="transmembrane region" description="Helical" evidence="7">
    <location>
        <begin position="148"/>
        <end position="169"/>
    </location>
</feature>
<evidence type="ECO:0000313" key="9">
    <source>
        <dbReference type="EMBL" id="VUX38744.1"/>
    </source>
</evidence>
<dbReference type="CDD" id="cd06261">
    <property type="entry name" value="TM_PBP2"/>
    <property type="match status" value="1"/>
</dbReference>
<evidence type="ECO:0000256" key="3">
    <source>
        <dbReference type="ARBA" id="ARBA00022475"/>
    </source>
</evidence>
<proteinExistence type="inferred from homology"/>
<keyword evidence="10" id="KW-1185">Reference proteome</keyword>
<keyword evidence="4 7" id="KW-0812">Transmembrane</keyword>
<organism evidence="9 10">
    <name type="scientific">Blautia luti</name>
    <dbReference type="NCBI Taxonomy" id="89014"/>
    <lineage>
        <taxon>Bacteria</taxon>
        <taxon>Bacillati</taxon>
        <taxon>Bacillota</taxon>
        <taxon>Clostridia</taxon>
        <taxon>Lachnospirales</taxon>
        <taxon>Lachnospiraceae</taxon>
        <taxon>Blautia</taxon>
    </lineage>
</organism>
<evidence type="ECO:0000313" key="10">
    <source>
        <dbReference type="Proteomes" id="UP000408482"/>
    </source>
</evidence>
<keyword evidence="6 7" id="KW-0472">Membrane</keyword>
<feature type="transmembrane region" description="Helical" evidence="7">
    <location>
        <begin position="12"/>
        <end position="38"/>
    </location>
</feature>
<feature type="transmembrane region" description="Helical" evidence="7">
    <location>
        <begin position="114"/>
        <end position="136"/>
    </location>
</feature>
<dbReference type="InterPro" id="IPR000515">
    <property type="entry name" value="MetI-like"/>
</dbReference>
<evidence type="ECO:0000259" key="8">
    <source>
        <dbReference type="PROSITE" id="PS50928"/>
    </source>
</evidence>
<comment type="subcellular location">
    <subcellularLocation>
        <location evidence="1 7">Cell membrane</location>
        <topology evidence="1 7">Multi-pass membrane protein</topology>
    </subcellularLocation>
</comment>
<gene>
    <name evidence="9" type="primary">araQ_11</name>
    <name evidence="9" type="ORF">RSSSTS7063_03385</name>
</gene>
<keyword evidence="3" id="KW-1003">Cell membrane</keyword>
<dbReference type="GO" id="GO:0005886">
    <property type="term" value="C:plasma membrane"/>
    <property type="evidence" value="ECO:0007669"/>
    <property type="project" value="UniProtKB-SubCell"/>
</dbReference>
<feature type="transmembrane region" description="Helical" evidence="7">
    <location>
        <begin position="189"/>
        <end position="211"/>
    </location>
</feature>
<comment type="similarity">
    <text evidence="7">Belongs to the binding-protein-dependent transport system permease family.</text>
</comment>
<feature type="domain" description="ABC transmembrane type-1" evidence="8">
    <location>
        <begin position="77"/>
        <end position="268"/>
    </location>
</feature>
<reference evidence="9 10" key="1">
    <citation type="submission" date="2019-07" db="EMBL/GenBank/DDBJ databases">
        <authorList>
            <person name="Hibberd C M."/>
            <person name="Gehrig L. J."/>
            <person name="Chang H.-W."/>
            <person name="Venkatesh S."/>
        </authorList>
    </citation>
    <scope>NUCLEOTIDE SEQUENCE [LARGE SCALE GENOMIC DNA]</scope>
    <source>
        <strain evidence="9">Blautia_luti_SSTS_Bg7063</strain>
    </source>
</reference>
<dbReference type="Proteomes" id="UP000408482">
    <property type="component" value="Unassembled WGS sequence"/>
</dbReference>
<evidence type="ECO:0000256" key="4">
    <source>
        <dbReference type="ARBA" id="ARBA00022692"/>
    </source>
</evidence>
<protein>
    <submittedName>
        <fullName evidence="9">L-arabinose transport system permease protein AraQ</fullName>
    </submittedName>
</protein>
<dbReference type="Gene3D" id="1.10.3720.10">
    <property type="entry name" value="MetI-like"/>
    <property type="match status" value="1"/>
</dbReference>
<dbReference type="PROSITE" id="PS50928">
    <property type="entry name" value="ABC_TM1"/>
    <property type="match status" value="1"/>
</dbReference>
<feature type="transmembrane region" description="Helical" evidence="7">
    <location>
        <begin position="81"/>
        <end position="102"/>
    </location>
</feature>
<evidence type="ECO:0000256" key="1">
    <source>
        <dbReference type="ARBA" id="ARBA00004651"/>
    </source>
</evidence>
<dbReference type="PANTHER" id="PTHR43744:SF8">
    <property type="entry name" value="SN-GLYCEROL-3-PHOSPHATE TRANSPORT SYSTEM PERMEASE PROTEIN UGPE"/>
    <property type="match status" value="1"/>
</dbReference>
<dbReference type="Pfam" id="PF00528">
    <property type="entry name" value="BPD_transp_1"/>
    <property type="match status" value="1"/>
</dbReference>
<evidence type="ECO:0000256" key="7">
    <source>
        <dbReference type="RuleBase" id="RU363032"/>
    </source>
</evidence>
<dbReference type="RefSeq" id="WP_021652524.1">
    <property type="nucleotide sequence ID" value="NZ_CABHMX010000035.1"/>
</dbReference>
<dbReference type="AlphaFoldDB" id="A0A564W188"/>
<sequence>MYAKLHSRKGNLLIRLIITAFLVFWAAVQIYPLIWLVFFSFKSNEEIFGGNIAGPPLVWKVENYKNALMGGNVFRYLFNSVWVSMAVVIVACILIATSAYALSRMRWKLKKIVYWIFISGMTIPLHATLLPLFLLFRKMHIINNPLSILIPYIVFALPTGILILTNAYASLPIEMEESACIDGCNIYQLFWKIMFPLVKPTVAAIALFTFLSSWNELMFAMTFISEPKWKTLTIGLQSLSGMFYTEWGPIGAGMVVATAPVLIIYLLLNRQVQNALIMGAVKG</sequence>
<dbReference type="SUPFAM" id="SSF161098">
    <property type="entry name" value="MetI-like"/>
    <property type="match status" value="1"/>
</dbReference>
<dbReference type="EMBL" id="CABHNW010000080">
    <property type="protein sequence ID" value="VUX38744.1"/>
    <property type="molecule type" value="Genomic_DNA"/>
</dbReference>
<keyword evidence="5 7" id="KW-1133">Transmembrane helix</keyword>
<dbReference type="PANTHER" id="PTHR43744">
    <property type="entry name" value="ABC TRANSPORTER PERMEASE PROTEIN MG189-RELATED-RELATED"/>
    <property type="match status" value="1"/>
</dbReference>
<evidence type="ECO:0000256" key="5">
    <source>
        <dbReference type="ARBA" id="ARBA00022989"/>
    </source>
</evidence>